<protein>
    <submittedName>
        <fullName evidence="2">Uncharacterized protein</fullName>
    </submittedName>
</protein>
<dbReference type="Proteomes" id="UP001500151">
    <property type="component" value="Unassembled WGS sequence"/>
</dbReference>
<evidence type="ECO:0000313" key="2">
    <source>
        <dbReference type="EMBL" id="GAA2632644.1"/>
    </source>
</evidence>
<proteinExistence type="predicted"/>
<sequence>MPDPRGPSTVSAAVREVRPLLAARGFAVPDRPGLRLRALEDVFAYAEAEGVDLRIDGKVKAEVDEGYRGLASEFPRLLSVGPVRDPAAGHKVIVDERYVTPGRDWASVYTKLRCPDGHFLTGYSVHGRRRLRRRVRRRPARLDRRHEQSPCPAKRPPRRNPPPPRCCSGSSPGPPCSRGSGPASSAADRWSTCSTARPNWRIPSAEPRAGTPGGSARG</sequence>
<name>A0ABN3QQH3_9ACTN</name>
<organism evidence="2 3">
    <name type="scientific">Streptomyces vastus</name>
    <dbReference type="NCBI Taxonomy" id="285451"/>
    <lineage>
        <taxon>Bacteria</taxon>
        <taxon>Bacillati</taxon>
        <taxon>Actinomycetota</taxon>
        <taxon>Actinomycetes</taxon>
        <taxon>Kitasatosporales</taxon>
        <taxon>Streptomycetaceae</taxon>
        <taxon>Streptomyces</taxon>
    </lineage>
</organism>
<dbReference type="EMBL" id="BAAASJ010000027">
    <property type="protein sequence ID" value="GAA2632644.1"/>
    <property type="molecule type" value="Genomic_DNA"/>
</dbReference>
<feature type="region of interest" description="Disordered" evidence="1">
    <location>
        <begin position="130"/>
        <end position="218"/>
    </location>
</feature>
<evidence type="ECO:0000313" key="3">
    <source>
        <dbReference type="Proteomes" id="UP001500151"/>
    </source>
</evidence>
<feature type="compositionally biased region" description="Low complexity" evidence="1">
    <location>
        <begin position="166"/>
        <end position="187"/>
    </location>
</feature>
<keyword evidence="3" id="KW-1185">Reference proteome</keyword>
<reference evidence="2 3" key="1">
    <citation type="journal article" date="2019" name="Int. J. Syst. Evol. Microbiol.">
        <title>The Global Catalogue of Microorganisms (GCM) 10K type strain sequencing project: providing services to taxonomists for standard genome sequencing and annotation.</title>
        <authorList>
            <consortium name="The Broad Institute Genomics Platform"/>
            <consortium name="The Broad Institute Genome Sequencing Center for Infectious Disease"/>
            <person name="Wu L."/>
            <person name="Ma J."/>
        </authorList>
    </citation>
    <scope>NUCLEOTIDE SEQUENCE [LARGE SCALE GENOMIC DNA]</scope>
    <source>
        <strain evidence="2 3">JCM 4524</strain>
    </source>
</reference>
<comment type="caution">
    <text evidence="2">The sequence shown here is derived from an EMBL/GenBank/DDBJ whole genome shotgun (WGS) entry which is preliminary data.</text>
</comment>
<evidence type="ECO:0000256" key="1">
    <source>
        <dbReference type="SAM" id="MobiDB-lite"/>
    </source>
</evidence>
<accession>A0ABN3QQH3</accession>
<gene>
    <name evidence="2" type="ORF">GCM10010307_26220</name>
</gene>
<feature type="compositionally biased region" description="Basic residues" evidence="1">
    <location>
        <begin position="130"/>
        <end position="139"/>
    </location>
</feature>